<dbReference type="InterPro" id="IPR057011">
    <property type="entry name" value="ULT1/2_SAND"/>
</dbReference>
<feature type="domain" description="ULTRAPETALA1/2 zinc finger" evidence="2">
    <location>
        <begin position="87"/>
        <end position="121"/>
    </location>
</feature>
<evidence type="ECO:0000313" key="4">
    <source>
        <dbReference type="Proteomes" id="UP000824120"/>
    </source>
</evidence>
<dbReference type="Proteomes" id="UP000824120">
    <property type="component" value="Chromosome 7"/>
</dbReference>
<protein>
    <submittedName>
        <fullName evidence="3">Uncharacterized protein</fullName>
    </submittedName>
</protein>
<dbReference type="InterPro" id="IPR057012">
    <property type="entry name" value="ULT1/2_Znf"/>
</dbReference>
<dbReference type="GO" id="GO:0005634">
    <property type="term" value="C:nucleus"/>
    <property type="evidence" value="ECO:0007669"/>
    <property type="project" value="TreeGrafter"/>
</dbReference>
<gene>
    <name evidence="3" type="ORF">H5410_038927</name>
</gene>
<dbReference type="GO" id="GO:0005829">
    <property type="term" value="C:cytosol"/>
    <property type="evidence" value="ECO:0007669"/>
    <property type="project" value="TreeGrafter"/>
</dbReference>
<evidence type="ECO:0000259" key="2">
    <source>
        <dbReference type="Pfam" id="PF23293"/>
    </source>
</evidence>
<organism evidence="3 4">
    <name type="scientific">Solanum commersonii</name>
    <name type="common">Commerson's wild potato</name>
    <name type="synonym">Commerson's nightshade</name>
    <dbReference type="NCBI Taxonomy" id="4109"/>
    <lineage>
        <taxon>Eukaryota</taxon>
        <taxon>Viridiplantae</taxon>
        <taxon>Streptophyta</taxon>
        <taxon>Embryophyta</taxon>
        <taxon>Tracheophyta</taxon>
        <taxon>Spermatophyta</taxon>
        <taxon>Magnoliopsida</taxon>
        <taxon>eudicotyledons</taxon>
        <taxon>Gunneridae</taxon>
        <taxon>Pentapetalae</taxon>
        <taxon>asterids</taxon>
        <taxon>lamiids</taxon>
        <taxon>Solanales</taxon>
        <taxon>Solanaceae</taxon>
        <taxon>Solanoideae</taxon>
        <taxon>Solaneae</taxon>
        <taxon>Solanum</taxon>
    </lineage>
</organism>
<dbReference type="Pfam" id="PF23292">
    <property type="entry name" value="SAND_ULT1"/>
    <property type="match status" value="1"/>
</dbReference>
<dbReference type="AlphaFoldDB" id="A0A9J5YCT7"/>
<dbReference type="OrthoDB" id="660341at2759"/>
<dbReference type="PANTHER" id="PTHR34053:SF4">
    <property type="entry name" value="PROTEIN ULTRAPETALA 2-LIKE"/>
    <property type="match status" value="1"/>
</dbReference>
<sequence>MFTNKELDNFMGVLSKKLNYAEIECGVTNPKYGDSKGVLRIFQGGKLEISQIWVNNKEGRAQNLWRTCFLKHHIDTFHGPIRGGIIHRDEFIRCTKCNKQRQFFRRTKEECKYYYDAIAMKD</sequence>
<dbReference type="Pfam" id="PF23293">
    <property type="entry name" value="zf_ULT1"/>
    <property type="match status" value="1"/>
</dbReference>
<evidence type="ECO:0000259" key="1">
    <source>
        <dbReference type="Pfam" id="PF23292"/>
    </source>
</evidence>
<keyword evidence="4" id="KW-1185">Reference proteome</keyword>
<feature type="domain" description="ULTRAPETALA1/2 SAND" evidence="1">
    <location>
        <begin position="11"/>
        <end position="50"/>
    </location>
</feature>
<dbReference type="PANTHER" id="PTHR34053">
    <property type="entry name" value="PROTEIN ULTRAPETALA 1"/>
    <property type="match status" value="1"/>
</dbReference>
<evidence type="ECO:0000313" key="3">
    <source>
        <dbReference type="EMBL" id="KAG5597695.1"/>
    </source>
</evidence>
<dbReference type="EMBL" id="JACXVP010000007">
    <property type="protein sequence ID" value="KAG5597695.1"/>
    <property type="molecule type" value="Genomic_DNA"/>
</dbReference>
<proteinExistence type="predicted"/>
<comment type="caution">
    <text evidence="3">The sequence shown here is derived from an EMBL/GenBank/DDBJ whole genome shotgun (WGS) entry which is preliminary data.</text>
</comment>
<dbReference type="InterPro" id="IPR020533">
    <property type="entry name" value="Developmental_reg_ULTRAPETALA"/>
</dbReference>
<accession>A0A9J5YCT7</accession>
<reference evidence="3 4" key="1">
    <citation type="submission" date="2020-09" db="EMBL/GenBank/DDBJ databases">
        <title>De no assembly of potato wild relative species, Solanum commersonii.</title>
        <authorList>
            <person name="Cho K."/>
        </authorList>
    </citation>
    <scope>NUCLEOTIDE SEQUENCE [LARGE SCALE GENOMIC DNA]</scope>
    <source>
        <strain evidence="3">LZ3.2</strain>
        <tissue evidence="3">Leaf</tissue>
    </source>
</reference>
<name>A0A9J5YCT7_SOLCO</name>